<dbReference type="EMBL" id="QDGZ01000003">
    <property type="protein sequence ID" value="PVG83455.1"/>
    <property type="molecule type" value="Genomic_DNA"/>
</dbReference>
<evidence type="ECO:0000256" key="2">
    <source>
        <dbReference type="SAM" id="SignalP"/>
    </source>
</evidence>
<feature type="compositionally biased region" description="Pro residues" evidence="1">
    <location>
        <begin position="41"/>
        <end position="52"/>
    </location>
</feature>
<accession>A0A2T8FCN2</accession>
<reference evidence="4 5" key="1">
    <citation type="submission" date="2018-04" db="EMBL/GenBank/DDBJ databases">
        <title>Genome of Nocardioides gansuensis WSJ-1.</title>
        <authorList>
            <person name="Wu S."/>
            <person name="Wang G."/>
        </authorList>
    </citation>
    <scope>NUCLEOTIDE SEQUENCE [LARGE SCALE GENOMIC DNA]</scope>
    <source>
        <strain evidence="4 5">WSJ-1</strain>
    </source>
</reference>
<evidence type="ECO:0000313" key="4">
    <source>
        <dbReference type="EMBL" id="PVG83455.1"/>
    </source>
</evidence>
<organism evidence="4 5">
    <name type="scientific">Nocardioides gansuensis</name>
    <dbReference type="NCBI Taxonomy" id="2138300"/>
    <lineage>
        <taxon>Bacteria</taxon>
        <taxon>Bacillati</taxon>
        <taxon>Actinomycetota</taxon>
        <taxon>Actinomycetes</taxon>
        <taxon>Propionibacteriales</taxon>
        <taxon>Nocardioidaceae</taxon>
        <taxon>Nocardioides</taxon>
    </lineage>
</organism>
<proteinExistence type="predicted"/>
<comment type="caution">
    <text evidence="4">The sequence shown here is derived from an EMBL/GenBank/DDBJ whole genome shotgun (WGS) entry which is preliminary data.</text>
</comment>
<feature type="chain" id="PRO_5015737176" description="Septum formation-related domain-containing protein" evidence="2">
    <location>
        <begin position="24"/>
        <end position="277"/>
    </location>
</feature>
<evidence type="ECO:0000313" key="5">
    <source>
        <dbReference type="Proteomes" id="UP000246018"/>
    </source>
</evidence>
<dbReference type="AlphaFoldDB" id="A0A2T8FCN2"/>
<name>A0A2T8FCN2_9ACTN</name>
<gene>
    <name evidence="4" type="ORF">DDE18_09240</name>
</gene>
<feature type="signal peptide" evidence="2">
    <location>
        <begin position="1"/>
        <end position="23"/>
    </location>
</feature>
<dbReference type="Proteomes" id="UP000246018">
    <property type="component" value="Unassembled WGS sequence"/>
</dbReference>
<dbReference type="Pfam" id="PF13845">
    <property type="entry name" value="Septum_form"/>
    <property type="match status" value="1"/>
</dbReference>
<dbReference type="InterPro" id="IPR026004">
    <property type="entry name" value="Septum_form"/>
</dbReference>
<dbReference type="PROSITE" id="PS51257">
    <property type="entry name" value="PROKAR_LIPOPROTEIN"/>
    <property type="match status" value="1"/>
</dbReference>
<keyword evidence="5" id="KW-1185">Reference proteome</keyword>
<evidence type="ECO:0000256" key="1">
    <source>
        <dbReference type="SAM" id="MobiDB-lite"/>
    </source>
</evidence>
<sequence>MRVRRSLPPALLAALLVALPAVAGCTGEDPAPPASNTTSPTSPPAPAEPAPRPRAGTCHAMSRAQALSPVAGGRQVPCARRHTAQTFRVGTLDLVDDGDPLAVDSPAAQRQPRRACTAALPAYVGASARELRLSMVRTIWFTPTVEEAAAGADWYRCDVVALGVGERLAPLPRSARGMLSRSPRPYAVCGTAEPGTDRFARVPCSARHSWVAVSTVDLRGAGYPTGAAVSEQMSEACRGAARDRADDPLDFSWAEERPTRQQWESGQRWGTCWAPAG</sequence>
<feature type="region of interest" description="Disordered" evidence="1">
    <location>
        <begin position="28"/>
        <end position="56"/>
    </location>
</feature>
<evidence type="ECO:0000259" key="3">
    <source>
        <dbReference type="Pfam" id="PF13845"/>
    </source>
</evidence>
<protein>
    <recommendedName>
        <fullName evidence="3">Septum formation-related domain-containing protein</fullName>
    </recommendedName>
</protein>
<keyword evidence="2" id="KW-0732">Signal</keyword>
<feature type="domain" description="Septum formation-related" evidence="3">
    <location>
        <begin position="55"/>
        <end position="272"/>
    </location>
</feature>